<evidence type="ECO:0000256" key="13">
    <source>
        <dbReference type="HAMAP-Rule" id="MF_00409"/>
    </source>
</evidence>
<comment type="catalytic activity">
    <reaction evidence="13">
        <text>a lipid A disaccharide + ATP = a lipid IVA + ADP + H(+)</text>
        <dbReference type="Rhea" id="RHEA:67840"/>
        <dbReference type="ChEBI" id="CHEBI:15378"/>
        <dbReference type="ChEBI" id="CHEBI:30616"/>
        <dbReference type="ChEBI" id="CHEBI:176343"/>
        <dbReference type="ChEBI" id="CHEBI:176425"/>
        <dbReference type="ChEBI" id="CHEBI:456216"/>
        <dbReference type="EC" id="2.7.1.130"/>
    </reaction>
</comment>
<evidence type="ECO:0000256" key="10">
    <source>
        <dbReference type="ARBA" id="ARBA00022840"/>
    </source>
</evidence>
<evidence type="ECO:0000256" key="5">
    <source>
        <dbReference type="ARBA" id="ARBA00022516"/>
    </source>
</evidence>
<evidence type="ECO:0000256" key="2">
    <source>
        <dbReference type="ARBA" id="ARBA00004870"/>
    </source>
</evidence>
<dbReference type="InterPro" id="IPR003758">
    <property type="entry name" value="LpxK"/>
</dbReference>
<comment type="caution">
    <text evidence="14">The sequence shown here is derived from an EMBL/GenBank/DDBJ whole genome shotgun (WGS) entry which is preliminary data.</text>
</comment>
<evidence type="ECO:0000256" key="6">
    <source>
        <dbReference type="ARBA" id="ARBA00022556"/>
    </source>
</evidence>
<evidence type="ECO:0000256" key="1">
    <source>
        <dbReference type="ARBA" id="ARBA00002274"/>
    </source>
</evidence>
<keyword evidence="11 13" id="KW-0443">Lipid metabolism</keyword>
<keyword evidence="15" id="KW-1185">Reference proteome</keyword>
<organism evidence="14 15">
    <name type="scientific">Paracoccus mangrovi</name>
    <dbReference type="NCBI Taxonomy" id="1715645"/>
    <lineage>
        <taxon>Bacteria</taxon>
        <taxon>Pseudomonadati</taxon>
        <taxon>Pseudomonadota</taxon>
        <taxon>Alphaproteobacteria</taxon>
        <taxon>Rhodobacterales</taxon>
        <taxon>Paracoccaceae</taxon>
        <taxon>Paracoccus</taxon>
    </lineage>
</organism>
<feature type="binding site" evidence="13">
    <location>
        <begin position="54"/>
        <end position="61"/>
    </location>
    <ligand>
        <name>ATP</name>
        <dbReference type="ChEBI" id="CHEBI:30616"/>
    </ligand>
</feature>
<evidence type="ECO:0000256" key="11">
    <source>
        <dbReference type="ARBA" id="ARBA00023098"/>
    </source>
</evidence>
<name>A0ABV7R1J1_9RHOB</name>
<keyword evidence="7 13" id="KW-0808">Transferase</keyword>
<proteinExistence type="inferred from homology"/>
<dbReference type="PANTHER" id="PTHR42724:SF1">
    <property type="entry name" value="TETRAACYLDISACCHARIDE 4'-KINASE, MITOCHONDRIAL-RELATED"/>
    <property type="match status" value="1"/>
</dbReference>
<dbReference type="Proteomes" id="UP001595721">
    <property type="component" value="Unassembled WGS sequence"/>
</dbReference>
<evidence type="ECO:0000313" key="15">
    <source>
        <dbReference type="Proteomes" id="UP001595721"/>
    </source>
</evidence>
<accession>A0ABV7R1J1</accession>
<evidence type="ECO:0000313" key="14">
    <source>
        <dbReference type="EMBL" id="MFC3526967.1"/>
    </source>
</evidence>
<evidence type="ECO:0000256" key="8">
    <source>
        <dbReference type="ARBA" id="ARBA00022741"/>
    </source>
</evidence>
<keyword evidence="8 13" id="KW-0547">Nucleotide-binding</keyword>
<dbReference type="HAMAP" id="MF_00409">
    <property type="entry name" value="LpxK"/>
    <property type="match status" value="1"/>
</dbReference>
<comment type="pathway">
    <text evidence="2 13">Glycolipid biosynthesis; lipid IV(A) biosynthesis; lipid IV(A) from (3R)-3-hydroxytetradecanoyl-[acyl-carrier-protein] and UDP-N-acetyl-alpha-D-glucosamine: step 6/6.</text>
</comment>
<sequence length="329" mass="34814">MSRRAPDFWFRPPGLKARLLAPLGALYAAATARRLARGSRAKVGVPVICVGNINAGGTGKTPTVIMLAQMLQARGVAVQIVSRGYGGREKGPLQVSEARHSAAEVGDEPLLMAAFAPVWVADDRVAGARAAVAAGAQAILLDDGFQDPALTHDLSLVVVDAARGFGNGLCLPAGPLREPVEQGLARADLLLSIGAPAAQAQFAQSWGTNLSLPHLRGRLEPLQTGMDWQGLRVMAFAGIGHPEKFFATLRGLGAELLRAEALEDHQPFTPQLLTRLETEARLAGAQMVTTEKDAARMPRGFRSKVLALPVRLMLEDAAPLDERLSALGL</sequence>
<evidence type="ECO:0000256" key="7">
    <source>
        <dbReference type="ARBA" id="ARBA00022679"/>
    </source>
</evidence>
<dbReference type="RefSeq" id="WP_377742312.1">
    <property type="nucleotide sequence ID" value="NZ_JBHRXJ010000001.1"/>
</dbReference>
<dbReference type="NCBIfam" id="TIGR00682">
    <property type="entry name" value="lpxK"/>
    <property type="match status" value="1"/>
</dbReference>
<keyword evidence="5 13" id="KW-0444">Lipid biosynthesis</keyword>
<evidence type="ECO:0000256" key="9">
    <source>
        <dbReference type="ARBA" id="ARBA00022777"/>
    </source>
</evidence>
<gene>
    <name evidence="13 14" type="primary">lpxK</name>
    <name evidence="14" type="ORF">ACFOMH_02200</name>
</gene>
<dbReference type="PANTHER" id="PTHR42724">
    <property type="entry name" value="TETRAACYLDISACCHARIDE 4'-KINASE"/>
    <property type="match status" value="1"/>
</dbReference>
<evidence type="ECO:0000256" key="3">
    <source>
        <dbReference type="ARBA" id="ARBA00012071"/>
    </source>
</evidence>
<dbReference type="InterPro" id="IPR027417">
    <property type="entry name" value="P-loop_NTPase"/>
</dbReference>
<comment type="function">
    <text evidence="1 13">Transfers the gamma-phosphate of ATP to the 4'-position of a tetraacyldisaccharide 1-phosphate intermediate (termed DS-1-P) to form tetraacyldisaccharide 1,4'-bis-phosphate (lipid IVA).</text>
</comment>
<dbReference type="Pfam" id="PF02606">
    <property type="entry name" value="LpxK"/>
    <property type="match status" value="1"/>
</dbReference>
<dbReference type="EC" id="2.7.1.130" evidence="3 13"/>
<evidence type="ECO:0000256" key="4">
    <source>
        <dbReference type="ARBA" id="ARBA00016436"/>
    </source>
</evidence>
<protein>
    <recommendedName>
        <fullName evidence="4 13">Tetraacyldisaccharide 4'-kinase</fullName>
        <ecNumber evidence="3 13">2.7.1.130</ecNumber>
    </recommendedName>
    <alternativeName>
        <fullName evidence="12 13">Lipid A 4'-kinase</fullName>
    </alternativeName>
</protein>
<keyword evidence="10 13" id="KW-0067">ATP-binding</keyword>
<dbReference type="EMBL" id="JBHRXJ010000001">
    <property type="protein sequence ID" value="MFC3526967.1"/>
    <property type="molecule type" value="Genomic_DNA"/>
</dbReference>
<keyword evidence="6 13" id="KW-0441">Lipid A biosynthesis</keyword>
<keyword evidence="9 13" id="KW-0418">Kinase</keyword>
<dbReference type="GO" id="GO:0009029">
    <property type="term" value="F:lipid-A 4'-kinase activity"/>
    <property type="evidence" value="ECO:0007669"/>
    <property type="project" value="UniProtKB-EC"/>
</dbReference>
<dbReference type="SUPFAM" id="SSF52540">
    <property type="entry name" value="P-loop containing nucleoside triphosphate hydrolases"/>
    <property type="match status" value="1"/>
</dbReference>
<comment type="similarity">
    <text evidence="13">Belongs to the LpxK family.</text>
</comment>
<reference evidence="15" key="1">
    <citation type="journal article" date="2019" name="Int. J. Syst. Evol. Microbiol.">
        <title>The Global Catalogue of Microorganisms (GCM) 10K type strain sequencing project: providing services to taxonomists for standard genome sequencing and annotation.</title>
        <authorList>
            <consortium name="The Broad Institute Genomics Platform"/>
            <consortium name="The Broad Institute Genome Sequencing Center for Infectious Disease"/>
            <person name="Wu L."/>
            <person name="Ma J."/>
        </authorList>
    </citation>
    <scope>NUCLEOTIDE SEQUENCE [LARGE SCALE GENOMIC DNA]</scope>
    <source>
        <strain evidence="15">KCTC 42899</strain>
    </source>
</reference>
<evidence type="ECO:0000256" key="12">
    <source>
        <dbReference type="ARBA" id="ARBA00029757"/>
    </source>
</evidence>